<dbReference type="Proteomes" id="UP001589862">
    <property type="component" value="Unassembled WGS sequence"/>
</dbReference>
<accession>A0ABV6PB62</accession>
<dbReference type="RefSeq" id="WP_377458317.1">
    <property type="nucleotide sequence ID" value="NZ_JBHLUB010000021.1"/>
</dbReference>
<evidence type="ECO:0000256" key="1">
    <source>
        <dbReference type="SAM" id="Phobius"/>
    </source>
</evidence>
<keyword evidence="1" id="KW-0812">Transmembrane</keyword>
<evidence type="ECO:0000313" key="2">
    <source>
        <dbReference type="EMBL" id="MFC0581627.1"/>
    </source>
</evidence>
<name>A0ABV6PB62_9MICC</name>
<keyword evidence="1" id="KW-1133">Transmembrane helix</keyword>
<evidence type="ECO:0008006" key="4">
    <source>
        <dbReference type="Google" id="ProtNLM"/>
    </source>
</evidence>
<sequence length="82" mass="8830">MIVLLDPWSGGSRLYRFAVIAGMALVFLGIVLAIIGATTQNSSLITTALVVLGTGIAAHSLSLLERVRVGLRRRAERQRGRK</sequence>
<dbReference type="EMBL" id="JBHLUB010000021">
    <property type="protein sequence ID" value="MFC0581627.1"/>
    <property type="molecule type" value="Genomic_DNA"/>
</dbReference>
<organism evidence="2 3">
    <name type="scientific">Micrococcoides hystricis</name>
    <dbReference type="NCBI Taxonomy" id="1572761"/>
    <lineage>
        <taxon>Bacteria</taxon>
        <taxon>Bacillati</taxon>
        <taxon>Actinomycetota</taxon>
        <taxon>Actinomycetes</taxon>
        <taxon>Micrococcales</taxon>
        <taxon>Micrococcaceae</taxon>
        <taxon>Micrococcoides</taxon>
    </lineage>
</organism>
<feature type="transmembrane region" description="Helical" evidence="1">
    <location>
        <begin position="43"/>
        <end position="64"/>
    </location>
</feature>
<reference evidence="2 3" key="1">
    <citation type="submission" date="2024-09" db="EMBL/GenBank/DDBJ databases">
        <authorList>
            <person name="Sun Q."/>
            <person name="Mori K."/>
        </authorList>
    </citation>
    <scope>NUCLEOTIDE SEQUENCE [LARGE SCALE GENOMIC DNA]</scope>
    <source>
        <strain evidence="2 3">NCAIM B.02604</strain>
    </source>
</reference>
<comment type="caution">
    <text evidence="2">The sequence shown here is derived from an EMBL/GenBank/DDBJ whole genome shotgun (WGS) entry which is preliminary data.</text>
</comment>
<protein>
    <recommendedName>
        <fullName evidence="4">DUF3188 domain-containing protein</fullName>
    </recommendedName>
</protein>
<proteinExistence type="predicted"/>
<gene>
    <name evidence="2" type="ORF">ACFFFR_04400</name>
</gene>
<evidence type="ECO:0000313" key="3">
    <source>
        <dbReference type="Proteomes" id="UP001589862"/>
    </source>
</evidence>
<keyword evidence="3" id="KW-1185">Reference proteome</keyword>
<keyword evidence="1" id="KW-0472">Membrane</keyword>
<feature type="transmembrane region" description="Helical" evidence="1">
    <location>
        <begin position="14"/>
        <end position="37"/>
    </location>
</feature>